<dbReference type="InterPro" id="IPR051781">
    <property type="entry name" value="Metallo-dep_Hydrolase"/>
</dbReference>
<feature type="domain" description="Amidohydrolase-related" evidence="2">
    <location>
        <begin position="73"/>
        <end position="461"/>
    </location>
</feature>
<dbReference type="Pfam" id="PF12680">
    <property type="entry name" value="SnoaL_2"/>
    <property type="match status" value="1"/>
</dbReference>
<dbReference type="STRING" id="29534.SAMN05444366_1233"/>
<evidence type="ECO:0000259" key="2">
    <source>
        <dbReference type="Pfam" id="PF01979"/>
    </source>
</evidence>
<protein>
    <submittedName>
        <fullName evidence="4">Imidazolonepropionase</fullName>
    </submittedName>
</protein>
<reference evidence="5" key="1">
    <citation type="submission" date="2016-11" db="EMBL/GenBank/DDBJ databases">
        <authorList>
            <person name="Varghese N."/>
            <person name="Submissions S."/>
        </authorList>
    </citation>
    <scope>NUCLEOTIDE SEQUENCE [LARGE SCALE GENOMIC DNA]</scope>
    <source>
        <strain evidence="5">DSM 1811</strain>
    </source>
</reference>
<keyword evidence="1" id="KW-0732">Signal</keyword>
<dbReference type="OrthoDB" id="9797498at2"/>
<evidence type="ECO:0000256" key="1">
    <source>
        <dbReference type="SAM" id="SignalP"/>
    </source>
</evidence>
<gene>
    <name evidence="4" type="ORF">SAMN05444366_1233</name>
</gene>
<dbReference type="RefSeq" id="WP_072970721.1">
    <property type="nucleotide sequence ID" value="NZ_FRBY01000002.1"/>
</dbReference>
<dbReference type="Proteomes" id="UP000184121">
    <property type="component" value="Unassembled WGS sequence"/>
</dbReference>
<dbReference type="SUPFAM" id="SSF54427">
    <property type="entry name" value="NTF2-like"/>
    <property type="match status" value="1"/>
</dbReference>
<feature type="chain" id="PRO_5009924678" evidence="1">
    <location>
        <begin position="21"/>
        <end position="578"/>
    </location>
</feature>
<organism evidence="4 5">
    <name type="scientific">Flavobacterium saccharophilum</name>
    <dbReference type="NCBI Taxonomy" id="29534"/>
    <lineage>
        <taxon>Bacteria</taxon>
        <taxon>Pseudomonadati</taxon>
        <taxon>Bacteroidota</taxon>
        <taxon>Flavobacteriia</taxon>
        <taxon>Flavobacteriales</taxon>
        <taxon>Flavobacteriaceae</taxon>
        <taxon>Flavobacterium</taxon>
    </lineage>
</organism>
<dbReference type="SUPFAM" id="SSF51338">
    <property type="entry name" value="Composite domain of metallo-dependent hydrolases"/>
    <property type="match status" value="1"/>
</dbReference>
<sequence>MRNKLLFTVLFLVFAYPLFAQTYITNVTIADVEKQKLVPNQTVLITRDLISKIQSGKVKIPEDAVVIDGKGKYLLPGLTDAHVHFFQNGGLYTRPDVINLRSEVPYEKEMKLAHQTMEDKLKRYLQNGITNVIDVGASYSYLKQREAFKNKDNVPSIYMTGPLLTTYEPKAYENLKDEAPFSLVKTVDDGIKMVQEQLPYHPDFIKIWYIVGADGLETEASARKNLPIIKSIIDEAHRNNLKVAVHATERITAQLAVENGCDFLVHSVDDEIVKDDFVQLLKKNKTILCPTLEVFNGYENTLGQKLKISDHELQTADPFQLGTLLDLRHLSDTVLVNKYKAHMNSEKEVARMTKVNTISSENLKKLSDAGVLIATGTDAGNIGTLHASSYLNEVIAMQKSGMSNWKIIQASTINGAKILNKENEFGTVSVGKKANLILLDANPVDTIENLSKIDRVINNGVVFNPESIIEETPLALVQRQLNAYNLRNIEAFLEPYAEDVEIYTYPDKLTGKGKAQMRKNYAAMFEKVPNLHCELLGRIVQGNIVIDKERVQFGKEIVEAVAIYHIENNKIKKVYFVD</sequence>
<dbReference type="GO" id="GO:0016810">
    <property type="term" value="F:hydrolase activity, acting on carbon-nitrogen (but not peptide) bonds"/>
    <property type="evidence" value="ECO:0007669"/>
    <property type="project" value="InterPro"/>
</dbReference>
<accession>A0A1M7CQF6</accession>
<dbReference type="EMBL" id="FRBY01000002">
    <property type="protein sequence ID" value="SHL69380.1"/>
    <property type="molecule type" value="Genomic_DNA"/>
</dbReference>
<dbReference type="SUPFAM" id="SSF51556">
    <property type="entry name" value="Metallo-dependent hydrolases"/>
    <property type="match status" value="1"/>
</dbReference>
<keyword evidence="5" id="KW-1185">Reference proteome</keyword>
<evidence type="ECO:0000313" key="5">
    <source>
        <dbReference type="Proteomes" id="UP000184121"/>
    </source>
</evidence>
<dbReference type="Gene3D" id="3.20.20.140">
    <property type="entry name" value="Metal-dependent hydrolases"/>
    <property type="match status" value="1"/>
</dbReference>
<dbReference type="Gene3D" id="3.10.450.50">
    <property type="match status" value="1"/>
</dbReference>
<feature type="signal peptide" evidence="1">
    <location>
        <begin position="1"/>
        <end position="20"/>
    </location>
</feature>
<name>A0A1M7CQF6_9FLAO</name>
<dbReference type="PANTHER" id="PTHR43135">
    <property type="entry name" value="ALPHA-D-RIBOSE 1-METHYLPHOSPHONATE 5-TRIPHOSPHATE DIPHOSPHATASE"/>
    <property type="match status" value="1"/>
</dbReference>
<dbReference type="PANTHER" id="PTHR43135:SF3">
    <property type="entry name" value="ALPHA-D-RIBOSE 1-METHYLPHOSPHONATE 5-TRIPHOSPHATE DIPHOSPHATASE"/>
    <property type="match status" value="1"/>
</dbReference>
<dbReference type="InterPro" id="IPR037401">
    <property type="entry name" value="SnoaL-like"/>
</dbReference>
<dbReference type="AlphaFoldDB" id="A0A1M7CQF6"/>
<dbReference type="InterPro" id="IPR032466">
    <property type="entry name" value="Metal_Hydrolase"/>
</dbReference>
<feature type="domain" description="SnoaL-like" evidence="3">
    <location>
        <begin position="477"/>
        <end position="573"/>
    </location>
</feature>
<evidence type="ECO:0000313" key="4">
    <source>
        <dbReference type="EMBL" id="SHL69380.1"/>
    </source>
</evidence>
<dbReference type="Pfam" id="PF01979">
    <property type="entry name" value="Amidohydro_1"/>
    <property type="match status" value="1"/>
</dbReference>
<dbReference type="Gene3D" id="2.30.40.10">
    <property type="entry name" value="Urease, subunit C, domain 1"/>
    <property type="match status" value="1"/>
</dbReference>
<evidence type="ECO:0000259" key="3">
    <source>
        <dbReference type="Pfam" id="PF12680"/>
    </source>
</evidence>
<dbReference type="InterPro" id="IPR011059">
    <property type="entry name" value="Metal-dep_hydrolase_composite"/>
</dbReference>
<proteinExistence type="predicted"/>
<dbReference type="InterPro" id="IPR032710">
    <property type="entry name" value="NTF2-like_dom_sf"/>
</dbReference>
<dbReference type="InterPro" id="IPR006680">
    <property type="entry name" value="Amidohydro-rel"/>
</dbReference>